<gene>
    <name evidence="1" type="ORF">DVS81_05385</name>
</gene>
<protein>
    <submittedName>
        <fullName evidence="1">Uncharacterized protein</fullName>
    </submittedName>
</protein>
<dbReference type="EMBL" id="QPGA01000006">
    <property type="protein sequence ID" value="RDE51590.1"/>
    <property type="molecule type" value="Genomic_DNA"/>
</dbReference>
<name>A0A369XQD7_9PROT</name>
<dbReference type="AlphaFoldDB" id="A0A369XQD7"/>
<accession>A0A369XQD7</accession>
<organism evidence="1 2">
    <name type="scientific">Candidatus Accumulibacter meliphilus</name>
    <dbReference type="NCBI Taxonomy" id="2211374"/>
    <lineage>
        <taxon>Bacteria</taxon>
        <taxon>Pseudomonadati</taxon>
        <taxon>Pseudomonadota</taxon>
        <taxon>Betaproteobacteria</taxon>
        <taxon>Candidatus Accumulibacter</taxon>
    </lineage>
</organism>
<evidence type="ECO:0000313" key="1">
    <source>
        <dbReference type="EMBL" id="RDE51590.1"/>
    </source>
</evidence>
<proteinExistence type="predicted"/>
<sequence length="84" mass="9564">MLCSDASDWAINTAVRISWQRFTSAAVSGVTEIVLLVQGALDFLEFVEAISKHISPWKTARRRSARSQGRCHRWRCCATRRNAR</sequence>
<dbReference type="Proteomes" id="UP000253831">
    <property type="component" value="Unassembled WGS sequence"/>
</dbReference>
<evidence type="ECO:0000313" key="2">
    <source>
        <dbReference type="Proteomes" id="UP000253831"/>
    </source>
</evidence>
<reference evidence="1 2" key="1">
    <citation type="submission" date="2018-05" db="EMBL/GenBank/DDBJ databases">
        <title>Integrated omic analyses show evidence that a Ca. Accumulibacter phosphatis strain performs denitrification under micro-aerobic conditions.</title>
        <authorList>
            <person name="Camejo P.Y."/>
            <person name="Katherine M.D."/>
            <person name="Daniel N.R."/>
        </authorList>
    </citation>
    <scope>NUCLEOTIDE SEQUENCE [LARGE SCALE GENOMIC DNA]</scope>
    <source>
        <strain evidence="1">UW-LDO-IC</strain>
    </source>
</reference>
<comment type="caution">
    <text evidence="1">The sequence shown here is derived from an EMBL/GenBank/DDBJ whole genome shotgun (WGS) entry which is preliminary data.</text>
</comment>